<feature type="compositionally biased region" description="Polar residues" evidence="15">
    <location>
        <begin position="12"/>
        <end position="22"/>
    </location>
</feature>
<feature type="compositionally biased region" description="Basic and acidic residues" evidence="15">
    <location>
        <begin position="1"/>
        <end position="11"/>
    </location>
</feature>
<evidence type="ECO:0000256" key="6">
    <source>
        <dbReference type="ARBA" id="ARBA00022490"/>
    </source>
</evidence>
<keyword evidence="6" id="KW-0963">Cytoplasm</keyword>
<feature type="region of interest" description="Disordered" evidence="15">
    <location>
        <begin position="1"/>
        <end position="132"/>
    </location>
</feature>
<comment type="subcellular location">
    <subcellularLocation>
        <location evidence="2">Cell projection</location>
        <location evidence="2">Cilium</location>
        <location evidence="2">Flagellum</location>
    </subcellularLocation>
    <subcellularLocation>
        <location evidence="3">Cytoplasm</location>
        <location evidence="3">Cytoskeleton</location>
    </subcellularLocation>
</comment>
<dbReference type="EMBL" id="JBAMIC010000004">
    <property type="protein sequence ID" value="KAK7108241.1"/>
    <property type="molecule type" value="Genomic_DNA"/>
</dbReference>
<evidence type="ECO:0000313" key="16">
    <source>
        <dbReference type="EMBL" id="KAK7108241.1"/>
    </source>
</evidence>
<reference evidence="16 17" key="1">
    <citation type="submission" date="2024-02" db="EMBL/GenBank/DDBJ databases">
        <title>Chromosome-scale genome assembly of the rough periwinkle Littorina saxatilis.</title>
        <authorList>
            <person name="De Jode A."/>
            <person name="Faria R."/>
            <person name="Formenti G."/>
            <person name="Sims Y."/>
            <person name="Smith T.P."/>
            <person name="Tracey A."/>
            <person name="Wood J.M.D."/>
            <person name="Zagrodzka Z.B."/>
            <person name="Johannesson K."/>
            <person name="Butlin R.K."/>
            <person name="Leder E.H."/>
        </authorList>
    </citation>
    <scope>NUCLEOTIDE SEQUENCE [LARGE SCALE GENOMIC DNA]</scope>
    <source>
        <strain evidence="16">Snail1</strain>
        <tissue evidence="16">Muscle</tissue>
    </source>
</reference>
<evidence type="ECO:0000313" key="17">
    <source>
        <dbReference type="Proteomes" id="UP001374579"/>
    </source>
</evidence>
<feature type="compositionally biased region" description="Polar residues" evidence="15">
    <location>
        <begin position="264"/>
        <end position="275"/>
    </location>
</feature>
<evidence type="ECO:0000256" key="11">
    <source>
        <dbReference type="ARBA" id="ARBA00023212"/>
    </source>
</evidence>
<evidence type="ECO:0000256" key="9">
    <source>
        <dbReference type="ARBA" id="ARBA00023054"/>
    </source>
</evidence>
<evidence type="ECO:0000256" key="8">
    <source>
        <dbReference type="ARBA" id="ARBA00022846"/>
    </source>
</evidence>
<sequence length="530" mass="61664">MDLSESSEKQASDQQQKSNGTPAKSDLDYAYEDDFEELDSFIKEKSGDSSGSKSATVNSPSDNSSKKDVFHNSDSQQEKGQQESSDETPSKKESLSEDSQEQSASLSQSHDDAQSDDSEPEPEGDVLFTEDQQRAMLELMAQKLDSGDYSDDPPEYNVKERLKELNAELAMEPDPDNRAHRVGFKAELVDLVAPPPDVSDDEDSPRKTLTDGGDKNKEQGEKEEKKKQFVVERDGKFDVVADNELTATERAMFNIPGEEEDSKGNSSTQNNQTRAKSTRRDNQTDVNNSNASRTENQHPAPPSKPRPNTANGYSRRTVRPSQSPRPQTASSNRYSSHNSSLQDFNYTSEYAMSPNEKERAYERARLRDQQRKEEEDRRKQEEEYRRQEAKDCFQAWLNRKRDTNHKKKQEDEERKKRDSTDDRSKENEEAYKGWLKEKQGQLKREKLLKKREEQEIKDGYYVRSREECDMAYKEWLKQKYAELKRQKIAEKQRVRSFRSQFRRTRKQQMMVRAVRQSQAFRYVDYYGYRF</sequence>
<keyword evidence="8" id="KW-0282">Flagellum</keyword>
<dbReference type="AlphaFoldDB" id="A0AAN9GHG8"/>
<dbReference type="GO" id="GO:0008017">
    <property type="term" value="F:microtubule binding"/>
    <property type="evidence" value="ECO:0007669"/>
    <property type="project" value="InterPro"/>
</dbReference>
<evidence type="ECO:0000256" key="13">
    <source>
        <dbReference type="ARBA" id="ARBA00047162"/>
    </source>
</evidence>
<evidence type="ECO:0000256" key="15">
    <source>
        <dbReference type="SAM" id="MobiDB-lite"/>
    </source>
</evidence>
<evidence type="ECO:0000256" key="3">
    <source>
        <dbReference type="ARBA" id="ARBA00004245"/>
    </source>
</evidence>
<comment type="subunit">
    <text evidence="13">Homodimer. Interacts with HOOK1. Interacts with HOOK2. Interacts with HOOK3.</text>
</comment>
<feature type="compositionally biased region" description="Polar residues" evidence="15">
    <location>
        <begin position="341"/>
        <end position="350"/>
    </location>
</feature>
<name>A0AAN9GHG8_9CAEN</name>
<dbReference type="Proteomes" id="UP001374579">
    <property type="component" value="Unassembled WGS sequence"/>
</dbReference>
<feature type="compositionally biased region" description="Basic and acidic residues" evidence="15">
    <location>
        <begin position="204"/>
        <end position="239"/>
    </location>
</feature>
<keyword evidence="7" id="KW-0493">Microtubule</keyword>
<feature type="compositionally biased region" description="Polar residues" evidence="15">
    <location>
        <begin position="306"/>
        <end position="329"/>
    </location>
</feature>
<evidence type="ECO:0000256" key="1">
    <source>
        <dbReference type="ARBA" id="ARBA00002213"/>
    </source>
</evidence>
<keyword evidence="10" id="KW-0969">Cilium</keyword>
<feature type="compositionally biased region" description="Basic and acidic residues" evidence="15">
    <location>
        <begin position="408"/>
        <end position="433"/>
    </location>
</feature>
<evidence type="ECO:0000256" key="14">
    <source>
        <dbReference type="SAM" id="Coils"/>
    </source>
</evidence>
<gene>
    <name evidence="16" type="ORF">V1264_016012</name>
</gene>
<evidence type="ECO:0000256" key="4">
    <source>
        <dbReference type="ARBA" id="ARBA00005737"/>
    </source>
</evidence>
<dbReference type="PANTHER" id="PTHR14320">
    <property type="entry name" value="COILED-COIL DOMAIN-CONTAINING PROTEIN 181"/>
    <property type="match status" value="1"/>
</dbReference>
<keyword evidence="11" id="KW-0206">Cytoskeleton</keyword>
<feature type="region of interest" description="Disordered" evidence="15">
    <location>
        <begin position="190"/>
        <end position="433"/>
    </location>
</feature>
<accession>A0AAN9GHG8</accession>
<comment type="caution">
    <text evidence="16">The sequence shown here is derived from an EMBL/GenBank/DDBJ whole genome shotgun (WGS) entry which is preliminary data.</text>
</comment>
<evidence type="ECO:0000256" key="2">
    <source>
        <dbReference type="ARBA" id="ARBA00004230"/>
    </source>
</evidence>
<evidence type="ECO:0000256" key="7">
    <source>
        <dbReference type="ARBA" id="ARBA00022701"/>
    </source>
</evidence>
<protein>
    <recommendedName>
        <fullName evidence="5">Coiled-coil domain-containing protein 181</fullName>
    </recommendedName>
</protein>
<feature type="compositionally biased region" description="Acidic residues" evidence="15">
    <location>
        <begin position="29"/>
        <end position="39"/>
    </location>
</feature>
<feature type="compositionally biased region" description="Basic and acidic residues" evidence="15">
    <location>
        <begin position="355"/>
        <end position="391"/>
    </location>
</feature>
<evidence type="ECO:0000256" key="5">
    <source>
        <dbReference type="ARBA" id="ARBA00022306"/>
    </source>
</evidence>
<feature type="compositionally biased region" description="Basic and acidic residues" evidence="15">
    <location>
        <begin position="64"/>
        <end position="81"/>
    </location>
</feature>
<evidence type="ECO:0000256" key="10">
    <source>
        <dbReference type="ARBA" id="ARBA00023069"/>
    </source>
</evidence>
<dbReference type="PANTHER" id="PTHR14320:SF2">
    <property type="entry name" value="COILED-COIL DOMAIN-CONTAINING PROTEIN 181"/>
    <property type="match status" value="1"/>
</dbReference>
<dbReference type="GO" id="GO:0031514">
    <property type="term" value="C:motile cilium"/>
    <property type="evidence" value="ECO:0007669"/>
    <property type="project" value="UniProtKB-SubCell"/>
</dbReference>
<dbReference type="InterPro" id="IPR026687">
    <property type="entry name" value="CCDC181"/>
</dbReference>
<feature type="coiled-coil region" evidence="14">
    <location>
        <begin position="435"/>
        <end position="493"/>
    </location>
</feature>
<comment type="function">
    <text evidence="1">Microtubule-binding protein that localizes to the microtubular manchette of elongating spermatids.</text>
</comment>
<comment type="similarity">
    <text evidence="4">Belongs to the CCDC181 family.</text>
</comment>
<feature type="compositionally biased region" description="Low complexity" evidence="15">
    <location>
        <begin position="330"/>
        <end position="340"/>
    </location>
</feature>
<dbReference type="GO" id="GO:0005874">
    <property type="term" value="C:microtubule"/>
    <property type="evidence" value="ECO:0007669"/>
    <property type="project" value="UniProtKB-KW"/>
</dbReference>
<evidence type="ECO:0000256" key="12">
    <source>
        <dbReference type="ARBA" id="ARBA00023273"/>
    </source>
</evidence>
<keyword evidence="9 14" id="KW-0175">Coiled coil</keyword>
<proteinExistence type="inferred from homology"/>
<keyword evidence="17" id="KW-1185">Reference proteome</keyword>
<feature type="compositionally biased region" description="Polar residues" evidence="15">
    <location>
        <begin position="284"/>
        <end position="294"/>
    </location>
</feature>
<organism evidence="16 17">
    <name type="scientific">Littorina saxatilis</name>
    <dbReference type="NCBI Taxonomy" id="31220"/>
    <lineage>
        <taxon>Eukaryota</taxon>
        <taxon>Metazoa</taxon>
        <taxon>Spiralia</taxon>
        <taxon>Lophotrochozoa</taxon>
        <taxon>Mollusca</taxon>
        <taxon>Gastropoda</taxon>
        <taxon>Caenogastropoda</taxon>
        <taxon>Littorinimorpha</taxon>
        <taxon>Littorinoidea</taxon>
        <taxon>Littorinidae</taxon>
        <taxon>Littorina</taxon>
    </lineage>
</organism>
<feature type="compositionally biased region" description="Acidic residues" evidence="15">
    <location>
        <begin position="114"/>
        <end position="124"/>
    </location>
</feature>
<keyword evidence="12" id="KW-0966">Cell projection</keyword>